<dbReference type="SMART" id="SM00490">
    <property type="entry name" value="HELICc"/>
    <property type="match status" value="1"/>
</dbReference>
<feature type="domain" description="Helicase C-terminal" evidence="9">
    <location>
        <begin position="411"/>
        <end position="570"/>
    </location>
</feature>
<dbReference type="PROSITE" id="PS51192">
    <property type="entry name" value="HELICASE_ATP_BIND_1"/>
    <property type="match status" value="1"/>
</dbReference>
<protein>
    <recommendedName>
        <fullName evidence="6">ATP-dependent RNA helicase</fullName>
        <ecNumber evidence="6">3.6.4.13</ecNumber>
    </recommendedName>
</protein>
<feature type="region of interest" description="Disordered" evidence="7">
    <location>
        <begin position="1"/>
        <end position="27"/>
    </location>
</feature>
<dbReference type="InterPro" id="IPR001650">
    <property type="entry name" value="Helicase_C-like"/>
</dbReference>
<evidence type="ECO:0000259" key="8">
    <source>
        <dbReference type="PROSITE" id="PS51192"/>
    </source>
</evidence>
<dbReference type="GO" id="GO:0016787">
    <property type="term" value="F:hydrolase activity"/>
    <property type="evidence" value="ECO:0007669"/>
    <property type="project" value="UniProtKB-KW"/>
</dbReference>
<dbReference type="InterPro" id="IPR027417">
    <property type="entry name" value="P-loop_NTPase"/>
</dbReference>
<dbReference type="RefSeq" id="XP_043049639.1">
    <property type="nucleotide sequence ID" value="XM_043195466.1"/>
</dbReference>
<keyword evidence="3 6" id="KW-0347">Helicase</keyword>
<dbReference type="PROSITE" id="PS51194">
    <property type="entry name" value="HELICASE_CTER"/>
    <property type="match status" value="1"/>
</dbReference>
<comment type="caution">
    <text evidence="10">The sequence shown here is derived from an EMBL/GenBank/DDBJ whole genome shotgun (WGS) entry which is preliminary data.</text>
</comment>
<dbReference type="Pfam" id="PF00271">
    <property type="entry name" value="Helicase_C"/>
    <property type="match status" value="1"/>
</dbReference>
<comment type="domain">
    <text evidence="6">The Q motif is unique to and characteristic of the DEAD box family of RNA helicases and controls ATP binding and hydrolysis.</text>
</comment>
<keyword evidence="2 6" id="KW-0378">Hydrolase</keyword>
<evidence type="ECO:0000256" key="2">
    <source>
        <dbReference type="ARBA" id="ARBA00022801"/>
    </source>
</evidence>
<dbReference type="GeneID" id="66118174"/>
<comment type="function">
    <text evidence="6">RNA helicase.</text>
</comment>
<comment type="similarity">
    <text evidence="6">Belongs to the DEAD box helicase family.</text>
</comment>
<gene>
    <name evidence="10" type="primary">MRH4</name>
    <name evidence="10" type="ORF">KQ657_004800</name>
</gene>
<dbReference type="CDD" id="cd18787">
    <property type="entry name" value="SF2_C_DEAD"/>
    <property type="match status" value="1"/>
</dbReference>
<evidence type="ECO:0000256" key="6">
    <source>
        <dbReference type="RuleBase" id="RU365068"/>
    </source>
</evidence>
<dbReference type="EMBL" id="JAHMUF010000008">
    <property type="protein sequence ID" value="KAG7194092.1"/>
    <property type="molecule type" value="Genomic_DNA"/>
</dbReference>
<organism evidence="10 11">
    <name type="scientific">Scheffersomyces spartinae</name>
    <dbReference type="NCBI Taxonomy" id="45513"/>
    <lineage>
        <taxon>Eukaryota</taxon>
        <taxon>Fungi</taxon>
        <taxon>Dikarya</taxon>
        <taxon>Ascomycota</taxon>
        <taxon>Saccharomycotina</taxon>
        <taxon>Pichiomycetes</taxon>
        <taxon>Debaryomycetaceae</taxon>
        <taxon>Scheffersomyces</taxon>
    </lineage>
</organism>
<evidence type="ECO:0000313" key="11">
    <source>
        <dbReference type="Proteomes" id="UP000790833"/>
    </source>
</evidence>
<accession>A0A9P7VA45</accession>
<comment type="catalytic activity">
    <reaction evidence="6">
        <text>ATP + H2O = ADP + phosphate + H(+)</text>
        <dbReference type="Rhea" id="RHEA:13065"/>
        <dbReference type="ChEBI" id="CHEBI:15377"/>
        <dbReference type="ChEBI" id="CHEBI:15378"/>
        <dbReference type="ChEBI" id="CHEBI:30616"/>
        <dbReference type="ChEBI" id="CHEBI:43474"/>
        <dbReference type="ChEBI" id="CHEBI:456216"/>
        <dbReference type="EC" id="3.6.4.13"/>
    </reaction>
</comment>
<dbReference type="Proteomes" id="UP000790833">
    <property type="component" value="Unassembled WGS sequence"/>
</dbReference>
<keyword evidence="1 6" id="KW-0547">Nucleotide-binding</keyword>
<keyword evidence="11" id="KW-1185">Reference proteome</keyword>
<name>A0A9P7VA45_9ASCO</name>
<feature type="domain" description="Helicase ATP-binding" evidence="8">
    <location>
        <begin position="156"/>
        <end position="378"/>
    </location>
</feature>
<keyword evidence="4 6" id="KW-0067">ATP-binding</keyword>
<dbReference type="InterPro" id="IPR014001">
    <property type="entry name" value="Helicase_ATP-bd"/>
</dbReference>
<evidence type="ECO:0000259" key="9">
    <source>
        <dbReference type="PROSITE" id="PS51194"/>
    </source>
</evidence>
<evidence type="ECO:0000313" key="10">
    <source>
        <dbReference type="EMBL" id="KAG7194092.1"/>
    </source>
</evidence>
<sequence length="570" mass="66295">MAIRSFAQPRRAPKKRQTRRHQRDWENMTRDQRVDFVREAPEKEFNFGKFMNLGGVTDKTSLRTEQLTNAIRSFDELRIFPTVRYAMKEEIRHGYLMRNTYVKSKEELTLTPTSVQIAAIKRITQPRVKNVNSKDTDSSYSIGNNGEKIYNDFMKQNQMRKLNTYLLAAETGSGKTWAYLASLLTKLKERDLETYQISPEKYHQLKKAQIVRAMILVPTYELVDQIYQTLQRANSIQYDIEQDIIKDQKYDTASKDFMRLPDNNTNLGLRIFKWDKNVPPNKFFDACNQRLDIVITTPGKITSLSKLTNYARPFRYFNGLEFCVFDEADTLLDGSFVEDTTSILKSLRQCRDLVLCTATVPKDVGKFIKQTFPQNSLIRVYTKDVHKIPRKIEVKLIDCFEKPYNGSKMKALAQCIYAIHNDGTEKGYTKRIIVFANAKLELESIRNRLLDYDFREEDIVQLSSNDGIQDRLELIRPFLEPPTKIEDDLDKSQIKVILTTDIMARGLDFKGVKNVIIYDIPRNSSDLMHRIGRTGRMKQGGRVFILLDKSNRKSWMKGLPKVVKESIRMG</sequence>
<dbReference type="EC" id="3.6.4.13" evidence="6"/>
<evidence type="ECO:0000256" key="5">
    <source>
        <dbReference type="ARBA" id="ARBA00022884"/>
    </source>
</evidence>
<dbReference type="GO" id="GO:0003723">
    <property type="term" value="F:RNA binding"/>
    <property type="evidence" value="ECO:0007669"/>
    <property type="project" value="UniProtKB-UniRule"/>
</dbReference>
<dbReference type="Pfam" id="PF00270">
    <property type="entry name" value="DEAD"/>
    <property type="match status" value="1"/>
</dbReference>
<dbReference type="Gene3D" id="3.40.50.300">
    <property type="entry name" value="P-loop containing nucleotide triphosphate hydrolases"/>
    <property type="match status" value="2"/>
</dbReference>
<dbReference type="SUPFAM" id="SSF52540">
    <property type="entry name" value="P-loop containing nucleoside triphosphate hydrolases"/>
    <property type="match status" value="1"/>
</dbReference>
<proteinExistence type="inferred from homology"/>
<dbReference type="GO" id="GO:0003724">
    <property type="term" value="F:RNA helicase activity"/>
    <property type="evidence" value="ECO:0007669"/>
    <property type="project" value="UniProtKB-EC"/>
</dbReference>
<keyword evidence="5 6" id="KW-0694">RNA-binding</keyword>
<dbReference type="GO" id="GO:0005524">
    <property type="term" value="F:ATP binding"/>
    <property type="evidence" value="ECO:0007669"/>
    <property type="project" value="UniProtKB-UniRule"/>
</dbReference>
<evidence type="ECO:0000256" key="1">
    <source>
        <dbReference type="ARBA" id="ARBA00022741"/>
    </source>
</evidence>
<dbReference type="SMART" id="SM00487">
    <property type="entry name" value="DEXDc"/>
    <property type="match status" value="1"/>
</dbReference>
<dbReference type="AlphaFoldDB" id="A0A9P7VA45"/>
<dbReference type="OrthoDB" id="10256233at2759"/>
<evidence type="ECO:0000256" key="7">
    <source>
        <dbReference type="SAM" id="MobiDB-lite"/>
    </source>
</evidence>
<dbReference type="InterPro" id="IPR011545">
    <property type="entry name" value="DEAD/DEAH_box_helicase_dom"/>
</dbReference>
<dbReference type="PANTHER" id="PTHR24031">
    <property type="entry name" value="RNA HELICASE"/>
    <property type="match status" value="1"/>
</dbReference>
<reference evidence="10" key="1">
    <citation type="submission" date="2021-03" db="EMBL/GenBank/DDBJ databases">
        <authorList>
            <person name="Palmer J.M."/>
        </authorList>
    </citation>
    <scope>NUCLEOTIDE SEQUENCE</scope>
    <source>
        <strain evidence="10">ARV_011</strain>
    </source>
</reference>
<feature type="compositionally biased region" description="Basic residues" evidence="7">
    <location>
        <begin position="11"/>
        <end position="22"/>
    </location>
</feature>
<evidence type="ECO:0000256" key="4">
    <source>
        <dbReference type="ARBA" id="ARBA00022840"/>
    </source>
</evidence>
<evidence type="ECO:0000256" key="3">
    <source>
        <dbReference type="ARBA" id="ARBA00022806"/>
    </source>
</evidence>